<dbReference type="SUPFAM" id="SSF52540">
    <property type="entry name" value="P-loop containing nucleoside triphosphate hydrolases"/>
    <property type="match status" value="1"/>
</dbReference>
<sequence length="336" mass="36537">MIRFENIDVTFGEHVAIPQLNLEVEQGEFFTLLGPSGCGKTTALRTLAGFIEPSAGEIYIDGKPASKLPSEKRSVGMVFQNYALFPSMSVGENIAFGLKVRKTGRAETDRLVQEIAAQVELTPEQLTKNVSELSGGQQQRVAIARALVLKPRILLLDEPLSNLDAKLRVQLREQLKNLQRELGITTVYVTHDQEEALTMSDRIAVFNHGVVEQVGTPEQIYNRSATEFVATFVGAMNRLTGEFLQQLRGNGGEFLSADKSSYLRLEKVGLQAPARGASVRLAGVVADRVYQGSHSTYTIDSHGSRIRALVPEGGAAPLVPGAAATLYIDPAAILQY</sequence>
<dbReference type="PANTHER" id="PTHR42781">
    <property type="entry name" value="SPERMIDINE/PUTRESCINE IMPORT ATP-BINDING PROTEIN POTA"/>
    <property type="match status" value="1"/>
</dbReference>
<dbReference type="OrthoDB" id="9802264at2"/>
<dbReference type="InterPro" id="IPR003439">
    <property type="entry name" value="ABC_transporter-like_ATP-bd"/>
</dbReference>
<dbReference type="PROSITE" id="PS00211">
    <property type="entry name" value="ABC_TRANSPORTER_1"/>
    <property type="match status" value="1"/>
</dbReference>
<dbReference type="STRING" id="670052.PA27867_2545"/>
<dbReference type="Gene3D" id="3.40.50.300">
    <property type="entry name" value="P-loop containing nucleotide triphosphate hydrolases"/>
    <property type="match status" value="1"/>
</dbReference>
<dbReference type="KEGG" id="cart:PA27867_2545"/>
<dbReference type="PATRIC" id="fig|670052.7.peg.2614"/>
<dbReference type="GO" id="GO:0140359">
    <property type="term" value="F:ABC-type transporter activity"/>
    <property type="evidence" value="ECO:0007669"/>
    <property type="project" value="UniProtKB-ARBA"/>
</dbReference>
<dbReference type="SUPFAM" id="SSF50331">
    <property type="entry name" value="MOP-like"/>
    <property type="match status" value="1"/>
</dbReference>
<dbReference type="InterPro" id="IPR008995">
    <property type="entry name" value="Mo/tungstate-bd_C_term_dom"/>
</dbReference>
<dbReference type="GO" id="GO:0005524">
    <property type="term" value="F:ATP binding"/>
    <property type="evidence" value="ECO:0007669"/>
    <property type="project" value="UniProtKB-KW"/>
</dbReference>
<reference evidence="5 6" key="1">
    <citation type="submission" date="2016-06" db="EMBL/GenBank/DDBJ databases">
        <title>Genome sequencing of Cryobacterium arcticum PAMC 27867.</title>
        <authorList>
            <person name="Lee J."/>
            <person name="Kim O.-S."/>
        </authorList>
    </citation>
    <scope>NUCLEOTIDE SEQUENCE [LARGE SCALE GENOMIC DNA]</scope>
    <source>
        <strain evidence="5 6">PAMC 27867</strain>
    </source>
</reference>
<evidence type="ECO:0000313" key="6">
    <source>
        <dbReference type="Proteomes" id="UP000092582"/>
    </source>
</evidence>
<dbReference type="SMART" id="SM00382">
    <property type="entry name" value="AAA"/>
    <property type="match status" value="1"/>
</dbReference>
<dbReference type="Pfam" id="PF00005">
    <property type="entry name" value="ABC_tran"/>
    <property type="match status" value="1"/>
</dbReference>
<keyword evidence="6" id="KW-1185">Reference proteome</keyword>
<dbReference type="AlphaFoldDB" id="A0A1B1BLI9"/>
<keyword evidence="2" id="KW-0547">Nucleotide-binding</keyword>
<accession>A0A1B1BLI9</accession>
<dbReference type="PROSITE" id="PS50893">
    <property type="entry name" value="ABC_TRANSPORTER_2"/>
    <property type="match status" value="1"/>
</dbReference>
<dbReference type="FunFam" id="3.40.50.300:FF:000042">
    <property type="entry name" value="Maltose/maltodextrin ABC transporter, ATP-binding protein"/>
    <property type="match status" value="1"/>
</dbReference>
<evidence type="ECO:0000256" key="3">
    <source>
        <dbReference type="ARBA" id="ARBA00022840"/>
    </source>
</evidence>
<dbReference type="InterPro" id="IPR013611">
    <property type="entry name" value="Transp-assoc_OB_typ2"/>
</dbReference>
<dbReference type="GO" id="GO:0016887">
    <property type="term" value="F:ATP hydrolysis activity"/>
    <property type="evidence" value="ECO:0007669"/>
    <property type="project" value="InterPro"/>
</dbReference>
<feature type="domain" description="ABC transporter" evidence="4">
    <location>
        <begin position="2"/>
        <end position="233"/>
    </location>
</feature>
<evidence type="ECO:0000259" key="4">
    <source>
        <dbReference type="PROSITE" id="PS50893"/>
    </source>
</evidence>
<dbReference type="Pfam" id="PF08402">
    <property type="entry name" value="TOBE_2"/>
    <property type="match status" value="1"/>
</dbReference>
<organism evidence="5 6">
    <name type="scientific">Cryobacterium arcticum</name>
    <dbReference type="NCBI Taxonomy" id="670052"/>
    <lineage>
        <taxon>Bacteria</taxon>
        <taxon>Bacillati</taxon>
        <taxon>Actinomycetota</taxon>
        <taxon>Actinomycetes</taxon>
        <taxon>Micrococcales</taxon>
        <taxon>Microbacteriaceae</taxon>
        <taxon>Cryobacterium</taxon>
    </lineage>
</organism>
<name>A0A1B1BLI9_9MICO</name>
<dbReference type="GO" id="GO:0043190">
    <property type="term" value="C:ATP-binding cassette (ABC) transporter complex"/>
    <property type="evidence" value="ECO:0007669"/>
    <property type="project" value="InterPro"/>
</dbReference>
<dbReference type="EMBL" id="CP016282">
    <property type="protein sequence ID" value="ANP73492.1"/>
    <property type="molecule type" value="Genomic_DNA"/>
</dbReference>
<dbReference type="InterPro" id="IPR017871">
    <property type="entry name" value="ABC_transporter-like_CS"/>
</dbReference>
<dbReference type="InterPro" id="IPR003593">
    <property type="entry name" value="AAA+_ATPase"/>
</dbReference>
<keyword evidence="3" id="KW-0067">ATP-binding</keyword>
<dbReference type="Proteomes" id="UP000092582">
    <property type="component" value="Chromosome 1"/>
</dbReference>
<dbReference type="InterPro" id="IPR027417">
    <property type="entry name" value="P-loop_NTPase"/>
</dbReference>
<evidence type="ECO:0000256" key="1">
    <source>
        <dbReference type="ARBA" id="ARBA00022448"/>
    </source>
</evidence>
<keyword evidence="1" id="KW-0813">Transport</keyword>
<evidence type="ECO:0000256" key="2">
    <source>
        <dbReference type="ARBA" id="ARBA00022741"/>
    </source>
</evidence>
<gene>
    <name evidence="5" type="ORF">PA27867_2545</name>
</gene>
<proteinExistence type="predicted"/>
<dbReference type="PANTHER" id="PTHR42781:SF4">
    <property type="entry name" value="SPERMIDINE_PUTRESCINE IMPORT ATP-BINDING PROTEIN POTA"/>
    <property type="match status" value="1"/>
</dbReference>
<dbReference type="RefSeq" id="WP_066596936.1">
    <property type="nucleotide sequence ID" value="NZ_CP016282.1"/>
</dbReference>
<evidence type="ECO:0000313" key="5">
    <source>
        <dbReference type="EMBL" id="ANP73492.1"/>
    </source>
</evidence>
<protein>
    <submittedName>
        <fullName evidence="5">ABC transporter</fullName>
    </submittedName>
</protein>
<dbReference type="InterPro" id="IPR050093">
    <property type="entry name" value="ABC_SmlMolc_Importer"/>
</dbReference>